<dbReference type="InterPro" id="IPR036890">
    <property type="entry name" value="HATPase_C_sf"/>
</dbReference>
<keyword evidence="7" id="KW-0067">ATP-binding</keyword>
<dbReference type="GO" id="GO:0000155">
    <property type="term" value="F:phosphorelay sensor kinase activity"/>
    <property type="evidence" value="ECO:0007669"/>
    <property type="project" value="InterPro"/>
</dbReference>
<dbReference type="Pfam" id="PF07730">
    <property type="entry name" value="HisKA_3"/>
    <property type="match status" value="1"/>
</dbReference>
<evidence type="ECO:0000259" key="10">
    <source>
        <dbReference type="Pfam" id="PF02518"/>
    </source>
</evidence>
<feature type="transmembrane region" description="Helical" evidence="9">
    <location>
        <begin position="134"/>
        <end position="152"/>
    </location>
</feature>
<dbReference type="PANTHER" id="PTHR24421:SF10">
    <property type="entry name" value="NITRATE_NITRITE SENSOR PROTEIN NARQ"/>
    <property type="match status" value="1"/>
</dbReference>
<evidence type="ECO:0000256" key="4">
    <source>
        <dbReference type="ARBA" id="ARBA00022679"/>
    </source>
</evidence>
<dbReference type="InterPro" id="IPR003594">
    <property type="entry name" value="HATPase_dom"/>
</dbReference>
<keyword evidence="4" id="KW-0808">Transferase</keyword>
<evidence type="ECO:0000313" key="13">
    <source>
        <dbReference type="Proteomes" id="UP000509418"/>
    </source>
</evidence>
<organism evidence="12 13">
    <name type="scientific">Streptomyces chartreusis</name>
    <dbReference type="NCBI Taxonomy" id="1969"/>
    <lineage>
        <taxon>Bacteria</taxon>
        <taxon>Bacillati</taxon>
        <taxon>Actinomycetota</taxon>
        <taxon>Actinomycetes</taxon>
        <taxon>Kitasatosporales</taxon>
        <taxon>Streptomycetaceae</taxon>
        <taxon>Streptomyces</taxon>
    </lineage>
</organism>
<evidence type="ECO:0000313" key="12">
    <source>
        <dbReference type="EMBL" id="QKZ24124.1"/>
    </source>
</evidence>
<evidence type="ECO:0000259" key="11">
    <source>
        <dbReference type="Pfam" id="PF07730"/>
    </source>
</evidence>
<evidence type="ECO:0000256" key="7">
    <source>
        <dbReference type="ARBA" id="ARBA00022840"/>
    </source>
</evidence>
<evidence type="ECO:0000256" key="8">
    <source>
        <dbReference type="ARBA" id="ARBA00023012"/>
    </source>
</evidence>
<evidence type="ECO:0000256" key="2">
    <source>
        <dbReference type="ARBA" id="ARBA00012438"/>
    </source>
</evidence>
<proteinExistence type="predicted"/>
<dbReference type="Proteomes" id="UP000509418">
    <property type="component" value="Chromosome"/>
</dbReference>
<feature type="transmembrane region" description="Helical" evidence="9">
    <location>
        <begin position="12"/>
        <end position="31"/>
    </location>
</feature>
<feature type="domain" description="Histidine kinase/HSP90-like ATPase" evidence="10">
    <location>
        <begin position="300"/>
        <end position="385"/>
    </location>
</feature>
<keyword evidence="9" id="KW-0812">Transmembrane</keyword>
<keyword evidence="6" id="KW-0418">Kinase</keyword>
<keyword evidence="8" id="KW-0902">Two-component regulatory system</keyword>
<dbReference type="SUPFAM" id="SSF55874">
    <property type="entry name" value="ATPase domain of HSP90 chaperone/DNA topoisomerase II/histidine kinase"/>
    <property type="match status" value="1"/>
</dbReference>
<keyword evidence="5" id="KW-0547">Nucleotide-binding</keyword>
<reference evidence="12 13" key="1">
    <citation type="submission" date="2020-06" db="EMBL/GenBank/DDBJ databases">
        <title>Genome mining for natural products.</title>
        <authorList>
            <person name="Zhang B."/>
            <person name="Shi J."/>
            <person name="Ge H."/>
        </authorList>
    </citation>
    <scope>NUCLEOTIDE SEQUENCE [LARGE SCALE GENOMIC DNA]</scope>
    <source>
        <strain evidence="12 13">NA02069</strain>
    </source>
</reference>
<evidence type="ECO:0000256" key="6">
    <source>
        <dbReference type="ARBA" id="ARBA00022777"/>
    </source>
</evidence>
<dbReference type="EC" id="2.7.13.3" evidence="2"/>
<sequence>MSAYQWRRPGLDMLIAAAAAAAGAAGIVLGPPSDLPWATWVLVEASALTLGLARTLPVVALAVNVVLIVVTDVVVPGTSHVAPLVAALTLGVVAYRCGTVTTVVSWAATFTAVLVSVGRDAGALLAGADGALRILSAAMAIAAPVAFGRYLAALRQAAAVAEARAREAEERRLVETRAARMTERAHLAGDLHDLVAHHVSAIALTAGSAQYAATHAPDREQRLDAALAGITSIHESARQALVDLRGLLQILRDPSAPDLLMDPEQMITDAVERSRTAGLDIDLTHDERVTRAPLALRITAARVMQEALTNALKHAGPGSSVAASVAVSDDRLLIDVTNTVRPEPTPDLPPSGHGLTGMRERVEVLGGTLAAGPTGNGWQLSAALPLAVRP</sequence>
<keyword evidence="9" id="KW-0472">Membrane</keyword>
<evidence type="ECO:0000256" key="9">
    <source>
        <dbReference type="SAM" id="Phobius"/>
    </source>
</evidence>
<feature type="transmembrane region" description="Helical" evidence="9">
    <location>
        <begin position="51"/>
        <end position="75"/>
    </location>
</feature>
<dbReference type="RefSeq" id="WP_176578693.1">
    <property type="nucleotide sequence ID" value="NZ_CBDRGH010000010.1"/>
</dbReference>
<keyword evidence="13" id="KW-1185">Reference proteome</keyword>
<evidence type="ECO:0000256" key="1">
    <source>
        <dbReference type="ARBA" id="ARBA00000085"/>
    </source>
</evidence>
<dbReference type="EMBL" id="CP056041">
    <property type="protein sequence ID" value="QKZ24124.1"/>
    <property type="molecule type" value="Genomic_DNA"/>
</dbReference>
<dbReference type="Gene3D" id="3.30.565.10">
    <property type="entry name" value="Histidine kinase-like ATPase, C-terminal domain"/>
    <property type="match status" value="1"/>
</dbReference>
<evidence type="ECO:0000256" key="5">
    <source>
        <dbReference type="ARBA" id="ARBA00022741"/>
    </source>
</evidence>
<name>A0A7H8TL93_STRCX</name>
<keyword evidence="9" id="KW-1133">Transmembrane helix</keyword>
<dbReference type="InterPro" id="IPR011712">
    <property type="entry name" value="Sig_transdc_His_kin_sub3_dim/P"/>
</dbReference>
<dbReference type="PANTHER" id="PTHR24421">
    <property type="entry name" value="NITRATE/NITRITE SENSOR PROTEIN NARX-RELATED"/>
    <property type="match status" value="1"/>
</dbReference>
<dbReference type="InterPro" id="IPR050482">
    <property type="entry name" value="Sensor_HK_TwoCompSys"/>
</dbReference>
<keyword evidence="3" id="KW-0597">Phosphoprotein</keyword>
<feature type="domain" description="Signal transduction histidine kinase subgroup 3 dimerisation and phosphoacceptor" evidence="11">
    <location>
        <begin position="183"/>
        <end position="254"/>
    </location>
</feature>
<dbReference type="GO" id="GO:0046983">
    <property type="term" value="F:protein dimerization activity"/>
    <property type="evidence" value="ECO:0007669"/>
    <property type="project" value="InterPro"/>
</dbReference>
<dbReference type="AlphaFoldDB" id="A0A7H8TL93"/>
<accession>A0A7H8TL93</accession>
<protein>
    <recommendedName>
        <fullName evidence="2">histidine kinase</fullName>
        <ecNumber evidence="2">2.7.13.3</ecNumber>
    </recommendedName>
</protein>
<comment type="catalytic activity">
    <reaction evidence="1">
        <text>ATP + protein L-histidine = ADP + protein N-phospho-L-histidine.</text>
        <dbReference type="EC" id="2.7.13.3"/>
    </reaction>
</comment>
<feature type="transmembrane region" description="Helical" evidence="9">
    <location>
        <begin position="87"/>
        <end position="114"/>
    </location>
</feature>
<gene>
    <name evidence="12" type="ORF">HUT05_46365</name>
</gene>
<dbReference type="CDD" id="cd16917">
    <property type="entry name" value="HATPase_UhpB-NarQ-NarX-like"/>
    <property type="match status" value="1"/>
</dbReference>
<dbReference type="GO" id="GO:0016020">
    <property type="term" value="C:membrane"/>
    <property type="evidence" value="ECO:0007669"/>
    <property type="project" value="InterPro"/>
</dbReference>
<dbReference type="Gene3D" id="1.20.5.1930">
    <property type="match status" value="1"/>
</dbReference>
<evidence type="ECO:0000256" key="3">
    <source>
        <dbReference type="ARBA" id="ARBA00022553"/>
    </source>
</evidence>
<dbReference type="GO" id="GO:0005524">
    <property type="term" value="F:ATP binding"/>
    <property type="evidence" value="ECO:0007669"/>
    <property type="project" value="UniProtKB-KW"/>
</dbReference>
<dbReference type="Pfam" id="PF02518">
    <property type="entry name" value="HATPase_c"/>
    <property type="match status" value="1"/>
</dbReference>